<evidence type="ECO:0000259" key="6">
    <source>
        <dbReference type="Pfam" id="PF00082"/>
    </source>
</evidence>
<name>A0ABS5DTS0_9BURK</name>
<dbReference type="SUPFAM" id="SSF52743">
    <property type="entry name" value="Subtilisin-like"/>
    <property type="match status" value="1"/>
</dbReference>
<dbReference type="RefSeq" id="WP_210806460.1">
    <property type="nucleotide sequence ID" value="NZ_JAGQDG010000001.1"/>
</dbReference>
<organism evidence="7 8">
    <name type="scientific">Ideonella paludis</name>
    <dbReference type="NCBI Taxonomy" id="1233411"/>
    <lineage>
        <taxon>Bacteria</taxon>
        <taxon>Pseudomonadati</taxon>
        <taxon>Pseudomonadota</taxon>
        <taxon>Betaproteobacteria</taxon>
        <taxon>Burkholderiales</taxon>
        <taxon>Sphaerotilaceae</taxon>
        <taxon>Ideonella</taxon>
    </lineage>
</organism>
<dbReference type="PANTHER" id="PTHR42884:SF14">
    <property type="entry name" value="NEUROENDOCRINE CONVERTASE 1"/>
    <property type="match status" value="1"/>
</dbReference>
<keyword evidence="8" id="KW-1185">Reference proteome</keyword>
<dbReference type="PROSITE" id="PS00138">
    <property type="entry name" value="SUBTILASE_SER"/>
    <property type="match status" value="1"/>
</dbReference>
<comment type="similarity">
    <text evidence="4">Belongs to the peptidase S8 family.</text>
</comment>
<feature type="chain" id="PRO_5045245923" evidence="5">
    <location>
        <begin position="24"/>
        <end position="657"/>
    </location>
</feature>
<dbReference type="EMBL" id="JAGQDG010000001">
    <property type="protein sequence ID" value="MBQ0934531.1"/>
    <property type="molecule type" value="Genomic_DNA"/>
</dbReference>
<dbReference type="Proteomes" id="UP000672097">
    <property type="component" value="Unassembled WGS sequence"/>
</dbReference>
<keyword evidence="1 4" id="KW-0645">Protease</keyword>
<keyword evidence="5" id="KW-0732">Signal</keyword>
<dbReference type="Gene3D" id="3.40.50.200">
    <property type="entry name" value="Peptidase S8/S53 domain"/>
    <property type="match status" value="1"/>
</dbReference>
<dbReference type="InterPro" id="IPR015500">
    <property type="entry name" value="Peptidase_S8_subtilisin-rel"/>
</dbReference>
<evidence type="ECO:0000256" key="2">
    <source>
        <dbReference type="ARBA" id="ARBA00022801"/>
    </source>
</evidence>
<accession>A0ABS5DTS0</accession>
<feature type="active site" description="Charge relay system" evidence="4">
    <location>
        <position position="108"/>
    </location>
</feature>
<proteinExistence type="inferred from homology"/>
<feature type="active site" description="Charge relay system" evidence="4">
    <location>
        <position position="148"/>
    </location>
</feature>
<comment type="caution">
    <text evidence="7">The sequence shown here is derived from an EMBL/GenBank/DDBJ whole genome shotgun (WGS) entry which is preliminary data.</text>
</comment>
<evidence type="ECO:0000256" key="5">
    <source>
        <dbReference type="SAM" id="SignalP"/>
    </source>
</evidence>
<dbReference type="PRINTS" id="PR00723">
    <property type="entry name" value="SUBTILISIN"/>
</dbReference>
<feature type="signal peptide" evidence="5">
    <location>
        <begin position="1"/>
        <end position="23"/>
    </location>
</feature>
<evidence type="ECO:0000313" key="8">
    <source>
        <dbReference type="Proteomes" id="UP000672097"/>
    </source>
</evidence>
<feature type="active site" description="Charge relay system" evidence="4">
    <location>
        <position position="416"/>
    </location>
</feature>
<keyword evidence="2 4" id="KW-0378">Hydrolase</keyword>
<gene>
    <name evidence="7" type="ORF">KAK11_04245</name>
</gene>
<dbReference type="Pfam" id="PF00082">
    <property type="entry name" value="Peptidase_S8"/>
    <property type="match status" value="1"/>
</dbReference>
<evidence type="ECO:0000256" key="4">
    <source>
        <dbReference type="PROSITE-ProRule" id="PRU01240"/>
    </source>
</evidence>
<dbReference type="PROSITE" id="PS00137">
    <property type="entry name" value="SUBTILASE_HIS"/>
    <property type="match status" value="1"/>
</dbReference>
<evidence type="ECO:0000313" key="7">
    <source>
        <dbReference type="EMBL" id="MBQ0934531.1"/>
    </source>
</evidence>
<dbReference type="InterPro" id="IPR023828">
    <property type="entry name" value="Peptidase_S8_Ser-AS"/>
</dbReference>
<keyword evidence="3 4" id="KW-0720">Serine protease</keyword>
<reference evidence="7 8" key="1">
    <citation type="submission" date="2021-04" db="EMBL/GenBank/DDBJ databases">
        <title>The genome sequence of type strain Ideonella paludis KCTC 32238.</title>
        <authorList>
            <person name="Liu Y."/>
        </authorList>
    </citation>
    <scope>NUCLEOTIDE SEQUENCE [LARGE SCALE GENOMIC DNA]</scope>
    <source>
        <strain evidence="7 8">KCTC 32238</strain>
    </source>
</reference>
<dbReference type="PANTHER" id="PTHR42884">
    <property type="entry name" value="PROPROTEIN CONVERTASE SUBTILISIN/KEXIN-RELATED"/>
    <property type="match status" value="1"/>
</dbReference>
<evidence type="ECO:0000256" key="1">
    <source>
        <dbReference type="ARBA" id="ARBA00022670"/>
    </source>
</evidence>
<dbReference type="InterPro" id="IPR036852">
    <property type="entry name" value="Peptidase_S8/S53_dom_sf"/>
</dbReference>
<sequence>MSTSFALTLRLTAAAAAVSTLLAACGGGDDAPPAAVTTGTCIDGTTANAVGADDPFAAHAWHLLNTGATQAVSAQSNAGVAGIDANVSDIHKAGKGCTGKGVKIAVVDTAMELGHEDLQPNVLPGQSFSFATLSSDTSPAADQVDLDHGTGVAGVAAARGWNGLGSRGTAPFASLLAFPTVDVKLHESLSSDAVAYLSFGASELAGQGPAVTLFANRSSGVDVFNYSAGMDIGVPAPVESPGAQESAMAFGVKTRREGKGAIYLQAAGNEYQGSEKFFMPDGSTAEIFCQTALSAAQLPGSFANLDAVSCGSPNQDYRGHESKYMIAAMHNTGRAASYSSAGSSVWVAGFGGEFGGDQAAIITTDNSGCASGANNVANAAKWKASFPDWTKIIADLFGASTQDPNCHYTGRMNGTSAATPSVSGIVALMLEANPKLTWRDVGYILARSARQVDPTIADSSRQPRYLPQGNAVGWPLDLPWQTNAAGYRFQNRYGFGMADARAAVNMSIGFTAPKGRREATLVAPLSGPSTTSTIDGFTVYSGLARFADTTAVQGKLQLDVTLTNVSGAPLNVGGLQFEVINRRSGTRSIVMPAFTAWYIGGQRDDALLMNGASQSLRFFSNAFFGESLSGDFEVRVVDVRGQSKGLNFTANLSSHSL</sequence>
<dbReference type="InterPro" id="IPR000209">
    <property type="entry name" value="Peptidase_S8/S53_dom"/>
</dbReference>
<feature type="domain" description="Peptidase S8/S53" evidence="6">
    <location>
        <begin position="99"/>
        <end position="496"/>
    </location>
</feature>
<protein>
    <submittedName>
        <fullName evidence="7">S8 family serine peptidase</fullName>
    </submittedName>
</protein>
<dbReference type="InterPro" id="IPR022398">
    <property type="entry name" value="Peptidase_S8_His-AS"/>
</dbReference>
<dbReference type="PROSITE" id="PS51892">
    <property type="entry name" value="SUBTILASE"/>
    <property type="match status" value="1"/>
</dbReference>
<evidence type="ECO:0000256" key="3">
    <source>
        <dbReference type="ARBA" id="ARBA00022825"/>
    </source>
</evidence>